<evidence type="ECO:0000313" key="4">
    <source>
        <dbReference type="EMBL" id="RCW48029.1"/>
    </source>
</evidence>
<gene>
    <name evidence="4" type="ORF">DFP97_107231</name>
</gene>
<keyword evidence="1" id="KW-0808">Transferase</keyword>
<keyword evidence="2" id="KW-0548">Nucleotidyltransferase</keyword>
<reference evidence="4 5" key="1">
    <citation type="submission" date="2018-07" db="EMBL/GenBank/DDBJ databases">
        <title>Genomic Encyclopedia of Type Strains, Phase III (KMG-III): the genomes of soil and plant-associated and newly described type strains.</title>
        <authorList>
            <person name="Whitman W."/>
        </authorList>
    </citation>
    <scope>NUCLEOTIDE SEQUENCE [LARGE SCALE GENOMIC DNA]</scope>
    <source>
        <strain evidence="4 5">CECT 7506</strain>
    </source>
</reference>
<dbReference type="SUPFAM" id="SSF53448">
    <property type="entry name" value="Nucleotide-diphospho-sugar transferases"/>
    <property type="match status" value="1"/>
</dbReference>
<name>A0A368W032_9BACL</name>
<dbReference type="PANTHER" id="PTHR43584:SF8">
    <property type="entry name" value="N-ACETYLMURAMATE ALPHA-1-PHOSPHATE URIDYLYLTRANSFERASE"/>
    <property type="match status" value="1"/>
</dbReference>
<keyword evidence="4" id="KW-0418">Kinase</keyword>
<organism evidence="4 5">
    <name type="scientific">Paenibacillus prosopidis</name>
    <dbReference type="NCBI Taxonomy" id="630520"/>
    <lineage>
        <taxon>Bacteria</taxon>
        <taxon>Bacillati</taxon>
        <taxon>Bacillota</taxon>
        <taxon>Bacilli</taxon>
        <taxon>Bacillales</taxon>
        <taxon>Paenibacillaceae</taxon>
        <taxon>Paenibacillus</taxon>
    </lineage>
</organism>
<feature type="domain" description="MobA-like NTP transferase" evidence="3">
    <location>
        <begin position="3"/>
        <end position="118"/>
    </location>
</feature>
<dbReference type="CDD" id="cd02523">
    <property type="entry name" value="PC_cytidylyltransferase"/>
    <property type="match status" value="1"/>
</dbReference>
<protein>
    <submittedName>
        <fullName evidence="4">Choline kinase</fullName>
    </submittedName>
</protein>
<dbReference type="GO" id="GO:0016301">
    <property type="term" value="F:kinase activity"/>
    <property type="evidence" value="ECO:0007669"/>
    <property type="project" value="UniProtKB-KW"/>
</dbReference>
<comment type="caution">
    <text evidence="4">The sequence shown here is derived from an EMBL/GenBank/DDBJ whole genome shotgun (WGS) entry which is preliminary data.</text>
</comment>
<dbReference type="GO" id="GO:0016779">
    <property type="term" value="F:nucleotidyltransferase activity"/>
    <property type="evidence" value="ECO:0007669"/>
    <property type="project" value="UniProtKB-KW"/>
</dbReference>
<dbReference type="InterPro" id="IPR029044">
    <property type="entry name" value="Nucleotide-diphossugar_trans"/>
</dbReference>
<dbReference type="InterPro" id="IPR050065">
    <property type="entry name" value="GlmU-like"/>
</dbReference>
<dbReference type="InterPro" id="IPR025877">
    <property type="entry name" value="MobA-like_NTP_Trfase"/>
</dbReference>
<evidence type="ECO:0000256" key="2">
    <source>
        <dbReference type="ARBA" id="ARBA00022695"/>
    </source>
</evidence>
<dbReference type="PANTHER" id="PTHR43584">
    <property type="entry name" value="NUCLEOTIDYL TRANSFERASE"/>
    <property type="match status" value="1"/>
</dbReference>
<evidence type="ECO:0000256" key="1">
    <source>
        <dbReference type="ARBA" id="ARBA00022679"/>
    </source>
</evidence>
<dbReference type="Gene3D" id="3.90.550.10">
    <property type="entry name" value="Spore Coat Polysaccharide Biosynthesis Protein SpsA, Chain A"/>
    <property type="match status" value="1"/>
</dbReference>
<sequence length="232" mass="26159">MKVVILAAGVGSRLRPLTTNSPKAMIRINDKPLVQYQVESVMKSGFAYEDIYIIGGHKIEEIEKHFKGTGVHFIYNPFYQSMNNIYSFLLSRAVGGDLLLINSDLFYDHRMISLILNAEHPTCILVDGQKELTEEAMRVKLDGNRLRLVNKQLSLTGTDGEYIGISKLAARDLAVLYQKALELIEAGETSCWYENVFEACAANVEIRAVSTEGYHWIEIDDLSDFECAKQLM</sequence>
<dbReference type="Proteomes" id="UP000252415">
    <property type="component" value="Unassembled WGS sequence"/>
</dbReference>
<proteinExistence type="predicted"/>
<dbReference type="OrthoDB" id="9803871at2"/>
<keyword evidence="5" id="KW-1185">Reference proteome</keyword>
<accession>A0A368W032</accession>
<dbReference type="Pfam" id="PF12804">
    <property type="entry name" value="NTP_transf_3"/>
    <property type="match status" value="1"/>
</dbReference>
<dbReference type="AlphaFoldDB" id="A0A368W032"/>
<dbReference type="EMBL" id="QPJD01000007">
    <property type="protein sequence ID" value="RCW48029.1"/>
    <property type="molecule type" value="Genomic_DNA"/>
</dbReference>
<evidence type="ECO:0000313" key="5">
    <source>
        <dbReference type="Proteomes" id="UP000252415"/>
    </source>
</evidence>
<evidence type="ECO:0000259" key="3">
    <source>
        <dbReference type="Pfam" id="PF12804"/>
    </source>
</evidence>